<dbReference type="Gene3D" id="2.30.30.30">
    <property type="match status" value="1"/>
</dbReference>
<dbReference type="GO" id="GO:0006412">
    <property type="term" value="P:translation"/>
    <property type="evidence" value="ECO:0007669"/>
    <property type="project" value="InterPro"/>
</dbReference>
<evidence type="ECO:0000259" key="13">
    <source>
        <dbReference type="SMART" id="SM00739"/>
    </source>
</evidence>
<accession>A0A8J2X1P5</accession>
<dbReference type="InterPro" id="IPR014722">
    <property type="entry name" value="Rib_uL2_dom2"/>
</dbReference>
<proteinExistence type="inferred from homology"/>
<dbReference type="GO" id="GO:0009507">
    <property type="term" value="C:chloroplast"/>
    <property type="evidence" value="ECO:0007669"/>
    <property type="project" value="UniProtKB-SubCell"/>
</dbReference>
<comment type="subunit">
    <text evidence="4">Part of the 50S ribosomal subunit.</text>
</comment>
<gene>
    <name evidence="14" type="ORF">PECAL_3P05420</name>
</gene>
<dbReference type="SUPFAM" id="SSF50104">
    <property type="entry name" value="Translation proteins SH3-like domain"/>
    <property type="match status" value="1"/>
</dbReference>
<dbReference type="InterPro" id="IPR005825">
    <property type="entry name" value="Ribosomal_uL24_CS"/>
</dbReference>
<dbReference type="InterPro" id="IPR005824">
    <property type="entry name" value="KOW"/>
</dbReference>
<dbReference type="GO" id="GO:0003735">
    <property type="term" value="F:structural constituent of ribosome"/>
    <property type="evidence" value="ECO:0007669"/>
    <property type="project" value="InterPro"/>
</dbReference>
<dbReference type="Pfam" id="PF00467">
    <property type="entry name" value="KOW"/>
    <property type="match status" value="1"/>
</dbReference>
<dbReference type="NCBIfam" id="TIGR01079">
    <property type="entry name" value="rplX_bact"/>
    <property type="match status" value="1"/>
</dbReference>
<evidence type="ECO:0000256" key="1">
    <source>
        <dbReference type="ARBA" id="ARBA00004072"/>
    </source>
</evidence>
<evidence type="ECO:0000256" key="4">
    <source>
        <dbReference type="ARBA" id="ARBA00011838"/>
    </source>
</evidence>
<feature type="region of interest" description="Disordered" evidence="12">
    <location>
        <begin position="144"/>
        <end position="165"/>
    </location>
</feature>
<evidence type="ECO:0000256" key="5">
    <source>
        <dbReference type="ARBA" id="ARBA00022528"/>
    </source>
</evidence>
<dbReference type="EMBL" id="CAKKNE010000003">
    <property type="protein sequence ID" value="CAH0370646.1"/>
    <property type="molecule type" value="Genomic_DNA"/>
</dbReference>
<dbReference type="AlphaFoldDB" id="A0A8J2X1P5"/>
<dbReference type="GO" id="GO:0003723">
    <property type="term" value="F:RNA binding"/>
    <property type="evidence" value="ECO:0007669"/>
    <property type="project" value="InterPro"/>
</dbReference>
<dbReference type="Pfam" id="PF17136">
    <property type="entry name" value="ribosomal_L24"/>
    <property type="match status" value="1"/>
</dbReference>
<comment type="caution">
    <text evidence="14">The sequence shown here is derived from an EMBL/GenBank/DDBJ whole genome shotgun (WGS) entry which is preliminary data.</text>
</comment>
<sequence length="196" mass="22401">MASRASRLASFLEQKPLRSYPWARPKKSKQPPQINRWNILRGDKVVVVNGRHRGQSGIVQKVLRSTNRLIVEDVNVGDRMLYSKGDEDKVKTPTKAPRSIHYSNVNLVCPVTNLPTRVARRFLDDGTRVRVAVRSGAIIEKPAILTERHKPRSTQAGPRDTPEDHVLEVTYDPVVDAEQWRRRELDEDGKRVLLKD</sequence>
<evidence type="ECO:0000256" key="3">
    <source>
        <dbReference type="ARBA" id="ARBA00010618"/>
    </source>
</evidence>
<organism evidence="14 15">
    <name type="scientific">Pelagomonas calceolata</name>
    <dbReference type="NCBI Taxonomy" id="35677"/>
    <lineage>
        <taxon>Eukaryota</taxon>
        <taxon>Sar</taxon>
        <taxon>Stramenopiles</taxon>
        <taxon>Ochrophyta</taxon>
        <taxon>Pelagophyceae</taxon>
        <taxon>Pelagomonadales</taxon>
        <taxon>Pelagomonadaceae</taxon>
        <taxon>Pelagomonas</taxon>
    </lineage>
</organism>
<evidence type="ECO:0000313" key="15">
    <source>
        <dbReference type="Proteomes" id="UP000789595"/>
    </source>
</evidence>
<name>A0A8J2X1P5_9STRA</name>
<evidence type="ECO:0000256" key="7">
    <source>
        <dbReference type="ARBA" id="ARBA00022980"/>
    </source>
</evidence>
<evidence type="ECO:0000256" key="9">
    <source>
        <dbReference type="ARBA" id="ARBA00035282"/>
    </source>
</evidence>
<evidence type="ECO:0000256" key="8">
    <source>
        <dbReference type="ARBA" id="ARBA00023274"/>
    </source>
</evidence>
<dbReference type="InterPro" id="IPR003256">
    <property type="entry name" value="Ribosomal_uL24"/>
</dbReference>
<keyword evidence="15" id="KW-1185">Reference proteome</keyword>
<feature type="domain" description="KOW" evidence="13">
    <location>
        <begin position="38"/>
        <end position="65"/>
    </location>
</feature>
<evidence type="ECO:0000256" key="11">
    <source>
        <dbReference type="RuleBase" id="RU003477"/>
    </source>
</evidence>
<dbReference type="InterPro" id="IPR041988">
    <property type="entry name" value="Ribosomal_uL24_KOW"/>
</dbReference>
<dbReference type="OrthoDB" id="359154at2759"/>
<dbReference type="PROSITE" id="PS01108">
    <property type="entry name" value="RIBOSOMAL_L24"/>
    <property type="match status" value="1"/>
</dbReference>
<evidence type="ECO:0000256" key="12">
    <source>
        <dbReference type="SAM" id="MobiDB-lite"/>
    </source>
</evidence>
<dbReference type="GO" id="GO:1990904">
    <property type="term" value="C:ribonucleoprotein complex"/>
    <property type="evidence" value="ECO:0007669"/>
    <property type="project" value="UniProtKB-KW"/>
</dbReference>
<dbReference type="Proteomes" id="UP000789595">
    <property type="component" value="Unassembled WGS sequence"/>
</dbReference>
<dbReference type="PANTHER" id="PTHR12903">
    <property type="entry name" value="MITOCHONDRIAL RIBOSOMAL PROTEIN L24"/>
    <property type="match status" value="1"/>
</dbReference>
<dbReference type="CDD" id="cd06089">
    <property type="entry name" value="KOW_RPL26"/>
    <property type="match status" value="1"/>
</dbReference>
<dbReference type="SMART" id="SM00739">
    <property type="entry name" value="KOW"/>
    <property type="match status" value="1"/>
</dbReference>
<comment type="function">
    <text evidence="1">One of two assembly initiator proteins, it binds directly to the 5'-end of the 23S rRNA, where it nucleates assembly of the 50S subunit.</text>
</comment>
<keyword evidence="7 11" id="KW-0689">Ribosomal protein</keyword>
<evidence type="ECO:0000256" key="2">
    <source>
        <dbReference type="ARBA" id="ARBA00004229"/>
    </source>
</evidence>
<dbReference type="InterPro" id="IPR057264">
    <property type="entry name" value="Ribosomal_uL24_C"/>
</dbReference>
<comment type="similarity">
    <text evidence="3 11">Belongs to the universal ribosomal protein uL24 family.</text>
</comment>
<dbReference type="GO" id="GO:0005840">
    <property type="term" value="C:ribosome"/>
    <property type="evidence" value="ECO:0007669"/>
    <property type="project" value="UniProtKB-KW"/>
</dbReference>
<evidence type="ECO:0000313" key="14">
    <source>
        <dbReference type="EMBL" id="CAH0370646.1"/>
    </source>
</evidence>
<keyword evidence="6" id="KW-0934">Plastid</keyword>
<protein>
    <recommendedName>
        <fullName evidence="9">Large ribosomal subunit protein uL24c</fullName>
    </recommendedName>
    <alternativeName>
        <fullName evidence="10">50S ribosomal protein L24, chloroplastic</fullName>
    </alternativeName>
</protein>
<evidence type="ECO:0000256" key="6">
    <source>
        <dbReference type="ARBA" id="ARBA00022640"/>
    </source>
</evidence>
<dbReference type="HAMAP" id="MF_01326_B">
    <property type="entry name" value="Ribosomal_uL24_B"/>
    <property type="match status" value="1"/>
</dbReference>
<dbReference type="InterPro" id="IPR008991">
    <property type="entry name" value="Translation_prot_SH3-like_sf"/>
</dbReference>
<evidence type="ECO:0000256" key="10">
    <source>
        <dbReference type="ARBA" id="ARBA00035361"/>
    </source>
</evidence>
<keyword evidence="8 11" id="KW-0687">Ribonucleoprotein</keyword>
<comment type="subcellular location">
    <subcellularLocation>
        <location evidence="2">Plastid</location>
        <location evidence="2">Chloroplast</location>
    </subcellularLocation>
</comment>
<reference evidence="14" key="1">
    <citation type="submission" date="2021-11" db="EMBL/GenBank/DDBJ databases">
        <authorList>
            <consortium name="Genoscope - CEA"/>
            <person name="William W."/>
        </authorList>
    </citation>
    <scope>NUCLEOTIDE SEQUENCE</scope>
</reference>
<keyword evidence="5" id="KW-0150">Chloroplast</keyword>